<dbReference type="KEGG" id="smul:SMUL_0395"/>
<organism evidence="3 4">
    <name type="scientific">Sulfurospirillum multivorans (strain DM 12446 / JCM 15788 / NBRC 109480)</name>
    <dbReference type="NCBI Taxonomy" id="1150621"/>
    <lineage>
        <taxon>Bacteria</taxon>
        <taxon>Pseudomonadati</taxon>
        <taxon>Campylobacterota</taxon>
        <taxon>Epsilonproteobacteria</taxon>
        <taxon>Campylobacterales</taxon>
        <taxon>Sulfurospirillaceae</taxon>
        <taxon>Sulfurospirillum</taxon>
    </lineage>
</organism>
<evidence type="ECO:0000256" key="1">
    <source>
        <dbReference type="SAM" id="Phobius"/>
    </source>
</evidence>
<gene>
    <name evidence="3" type="ORF">SMUL_0395</name>
</gene>
<keyword evidence="1" id="KW-0472">Membrane</keyword>
<dbReference type="RefSeq" id="WP_025343591.1">
    <property type="nucleotide sequence ID" value="NZ_CP007201.1"/>
</dbReference>
<dbReference type="InterPro" id="IPR013087">
    <property type="entry name" value="Znf_C2H2_type"/>
</dbReference>
<keyword evidence="1" id="KW-1133">Transmembrane helix</keyword>
<evidence type="ECO:0000313" key="4">
    <source>
        <dbReference type="Proteomes" id="UP000019322"/>
    </source>
</evidence>
<reference evidence="3 4" key="1">
    <citation type="journal article" date="2014" name="Environ. Microbiol.">
        <title>Insights into organohalide respiration and the versatile catabolism of Sulfurospirillum multivorans gained from comparative genomics and physiological studies.</title>
        <authorList>
            <person name="Goris T."/>
            <person name="Schubert T."/>
            <person name="Gadkari J."/>
            <person name="Wubet T."/>
            <person name="Tarkka M."/>
            <person name="Buscot F."/>
            <person name="Adrian L."/>
            <person name="Diekert G."/>
        </authorList>
    </citation>
    <scope>NUCLEOTIDE SEQUENCE [LARGE SCALE GENOMIC DNA]</scope>
    <source>
        <strain evidence="4">DM 12446 / JCM 15788 / NBRC 109480</strain>
    </source>
</reference>
<dbReference type="PROSITE" id="PS00028">
    <property type="entry name" value="ZINC_FINGER_C2H2_1"/>
    <property type="match status" value="1"/>
</dbReference>
<dbReference type="EMBL" id="CP007201">
    <property type="protein sequence ID" value="AHJ11677.1"/>
    <property type="molecule type" value="Genomic_DNA"/>
</dbReference>
<dbReference type="AlphaFoldDB" id="A0AA86ALA0"/>
<evidence type="ECO:0000259" key="2">
    <source>
        <dbReference type="PROSITE" id="PS00028"/>
    </source>
</evidence>
<feature type="transmembrane region" description="Helical" evidence="1">
    <location>
        <begin position="9"/>
        <end position="32"/>
    </location>
</feature>
<accession>A0AA86ALA0</accession>
<evidence type="ECO:0000313" key="3">
    <source>
        <dbReference type="EMBL" id="AHJ11677.1"/>
    </source>
</evidence>
<feature type="domain" description="C2H2-type" evidence="2">
    <location>
        <begin position="101"/>
        <end position="124"/>
    </location>
</feature>
<keyword evidence="1" id="KW-0812">Transmembrane</keyword>
<sequence length="168" mass="19350">MNESVLKVLIIVAILVMFGVLYITGIAFVLNHPTPSNLFLHKLSALVIIVLLGVHAWLRRCTIRKLLQECVAIFLNTHIHHEENIDFLIRNTKNQSFQELCVLFHCDATFLQQKLLEHHVKIEHVEDTLKTIAKANDKDMYQLFLLMIKLHVEKNCPSTLDTRSCANI</sequence>
<feature type="transmembrane region" description="Helical" evidence="1">
    <location>
        <begin position="38"/>
        <end position="58"/>
    </location>
</feature>
<name>A0AA86ALA0_SULMK</name>
<protein>
    <recommendedName>
        <fullName evidence="2">C2H2-type domain-containing protein</fullName>
    </recommendedName>
</protein>
<dbReference type="Proteomes" id="UP000019322">
    <property type="component" value="Chromosome"/>
</dbReference>
<proteinExistence type="predicted"/>